<dbReference type="InParanoid" id="A0A1J7JZQ5"/>
<evidence type="ECO:0000256" key="7">
    <source>
        <dbReference type="RuleBase" id="RU367097"/>
    </source>
</evidence>
<keyword evidence="7" id="KW-0813">Transport</keyword>
<protein>
    <recommendedName>
        <fullName evidence="7">GDP-mannose transporter</fullName>
        <shortName evidence="7">GMT</shortName>
    </recommendedName>
</protein>
<evidence type="ECO:0000256" key="2">
    <source>
        <dbReference type="ARBA" id="ARBA00010425"/>
    </source>
</evidence>
<keyword evidence="7" id="KW-0762">Sugar transport</keyword>
<gene>
    <name evidence="9" type="ORF">CONLIGDRAFT_695817</name>
</gene>
<evidence type="ECO:0000256" key="6">
    <source>
        <dbReference type="ARBA" id="ARBA00023136"/>
    </source>
</evidence>
<accession>A0A1J7JZQ5</accession>
<feature type="transmembrane region" description="Helical" evidence="7">
    <location>
        <begin position="122"/>
        <end position="144"/>
    </location>
</feature>
<keyword evidence="7" id="KW-0968">Cytoplasmic vesicle</keyword>
<dbReference type="FunCoup" id="A0A1J7JZQ5">
    <property type="interactions" value="569"/>
</dbReference>
<feature type="region of interest" description="Disordered" evidence="8">
    <location>
        <begin position="393"/>
        <end position="412"/>
    </location>
</feature>
<evidence type="ECO:0000313" key="10">
    <source>
        <dbReference type="Proteomes" id="UP000182658"/>
    </source>
</evidence>
<feature type="transmembrane region" description="Helical" evidence="7">
    <location>
        <begin position="218"/>
        <end position="235"/>
    </location>
</feature>
<feature type="transmembrane region" description="Helical" evidence="7">
    <location>
        <begin position="307"/>
        <end position="329"/>
    </location>
</feature>
<name>A0A1J7JZQ5_9PEZI</name>
<dbReference type="InterPro" id="IPR050186">
    <property type="entry name" value="TPT_transporter"/>
</dbReference>
<dbReference type="Proteomes" id="UP000182658">
    <property type="component" value="Unassembled WGS sequence"/>
</dbReference>
<dbReference type="OrthoDB" id="417037at2759"/>
<dbReference type="GO" id="GO:0000139">
    <property type="term" value="C:Golgi membrane"/>
    <property type="evidence" value="ECO:0007669"/>
    <property type="project" value="UniProtKB-SubCell"/>
</dbReference>
<feature type="transmembrane region" description="Helical" evidence="7">
    <location>
        <begin position="269"/>
        <end position="287"/>
    </location>
</feature>
<keyword evidence="10" id="KW-1185">Reference proteome</keyword>
<organism evidence="9 10">
    <name type="scientific">Coniochaeta ligniaria NRRL 30616</name>
    <dbReference type="NCBI Taxonomy" id="1408157"/>
    <lineage>
        <taxon>Eukaryota</taxon>
        <taxon>Fungi</taxon>
        <taxon>Dikarya</taxon>
        <taxon>Ascomycota</taxon>
        <taxon>Pezizomycotina</taxon>
        <taxon>Sordariomycetes</taxon>
        <taxon>Sordariomycetidae</taxon>
        <taxon>Coniochaetales</taxon>
        <taxon>Coniochaetaceae</taxon>
        <taxon>Coniochaeta</taxon>
    </lineage>
</organism>
<keyword evidence="6 7" id="KW-0472">Membrane</keyword>
<comment type="function">
    <text evidence="1 7">Involved in the import of GDP-mannose from the cytoplasm into the Golgi lumen.</text>
</comment>
<dbReference type="GO" id="GO:0030659">
    <property type="term" value="C:cytoplasmic vesicle membrane"/>
    <property type="evidence" value="ECO:0007669"/>
    <property type="project" value="UniProtKB-SubCell"/>
</dbReference>
<dbReference type="AlphaFoldDB" id="A0A1J7JZQ5"/>
<evidence type="ECO:0000256" key="4">
    <source>
        <dbReference type="ARBA" id="ARBA00022692"/>
    </source>
</evidence>
<evidence type="ECO:0000256" key="1">
    <source>
        <dbReference type="ARBA" id="ARBA00003420"/>
    </source>
</evidence>
<sequence length="412" mass="45117">MSDKKNEDFVVRMPDSGNGFSVEKDPFLRKNSPQRLSRRESLLQQFYAKIDNSPPASIMAYCLSSISMTVVNKYVVSGTFWNLNFFYLAIQSIVCIVTIMICKQLGMISTLAPFDTTKAKKWFPISLLLVGMIYTSAKALQFLSVPVYTIFKNLTIIVIAYGEVLWFGGSVSPLALLSFGLMVLSSVIAAWADIQAAIHGIGHTVEASAALSTLNAGYAWMGLNVFCSAAFVLGMRKVIKKMNFKDWDSKFKETALACMPQALTIYPAMFYNNLLSIPVLIVCSLVVEDWSSENLSKNFPLETRNALFIGMIYSGLAAIFISYCSAWCIRATSSTTYSMVGALNKLPIAVSGLVFFDAPITFGSVSAIFVGFVSGLVFAWAKVRQSMSKSVLPTHQPTMSASSQSSRDAANS</sequence>
<comment type="subunit">
    <text evidence="3 7">Homooligomer.</text>
</comment>
<keyword evidence="4 7" id="KW-0812">Transmembrane</keyword>
<evidence type="ECO:0000256" key="8">
    <source>
        <dbReference type="SAM" id="MobiDB-lite"/>
    </source>
</evidence>
<comment type="similarity">
    <text evidence="2 7">Belongs to the TPT transporter family. SLC35D subfamily.</text>
</comment>
<dbReference type="NCBIfam" id="TIGR00803">
    <property type="entry name" value="nst"/>
    <property type="match status" value="2"/>
</dbReference>
<dbReference type="EMBL" id="KV875094">
    <property type="protein sequence ID" value="OIW33338.1"/>
    <property type="molecule type" value="Genomic_DNA"/>
</dbReference>
<dbReference type="GO" id="GO:0005789">
    <property type="term" value="C:endoplasmic reticulum membrane"/>
    <property type="evidence" value="ECO:0007669"/>
    <property type="project" value="UniProtKB-SubCell"/>
</dbReference>
<keyword evidence="7" id="KW-0256">Endoplasmic reticulum</keyword>
<keyword evidence="7" id="KW-0333">Golgi apparatus</keyword>
<dbReference type="PANTHER" id="PTHR11132">
    <property type="entry name" value="SOLUTE CARRIER FAMILY 35"/>
    <property type="match status" value="1"/>
</dbReference>
<evidence type="ECO:0000256" key="3">
    <source>
        <dbReference type="ARBA" id="ARBA00011182"/>
    </source>
</evidence>
<feature type="transmembrane region" description="Helical" evidence="7">
    <location>
        <begin position="81"/>
        <end position="102"/>
    </location>
</feature>
<feature type="transmembrane region" description="Helical" evidence="7">
    <location>
        <begin position="362"/>
        <end position="381"/>
    </location>
</feature>
<keyword evidence="5 7" id="KW-1133">Transmembrane helix</keyword>
<evidence type="ECO:0000313" key="9">
    <source>
        <dbReference type="EMBL" id="OIW33338.1"/>
    </source>
</evidence>
<reference evidence="9 10" key="1">
    <citation type="submission" date="2016-10" db="EMBL/GenBank/DDBJ databases">
        <title>Draft genome sequence of Coniochaeta ligniaria NRRL30616, a lignocellulolytic fungus for bioabatement of inhibitors in plant biomass hydrolysates.</title>
        <authorList>
            <consortium name="DOE Joint Genome Institute"/>
            <person name="Jimenez D.J."/>
            <person name="Hector R.E."/>
            <person name="Riley R."/>
            <person name="Sun H."/>
            <person name="Grigoriev I.V."/>
            <person name="Van Elsas J.D."/>
            <person name="Nichols N.N."/>
        </authorList>
    </citation>
    <scope>NUCLEOTIDE SEQUENCE [LARGE SCALE GENOMIC DNA]</scope>
    <source>
        <strain evidence="9 10">NRRL 30616</strain>
    </source>
</reference>
<dbReference type="STRING" id="1408157.A0A1J7JZQ5"/>
<evidence type="ECO:0000256" key="5">
    <source>
        <dbReference type="ARBA" id="ARBA00022989"/>
    </source>
</evidence>
<proteinExistence type="inferred from homology"/>
<comment type="subcellular location">
    <subcellularLocation>
        <location evidence="7">Golgi apparatus membrane</location>
        <topology evidence="7">Multi-pass membrane protein</topology>
    </subcellularLocation>
    <subcellularLocation>
        <location evidence="7">Cytoplasmic vesicle membrane</location>
        <topology evidence="7">Multi-pass membrane protein</topology>
    </subcellularLocation>
    <subcellularLocation>
        <location evidence="7">Endoplasmic reticulum membrane</location>
        <topology evidence="7">Multi-pass membrane protein</topology>
    </subcellularLocation>
</comment>
<feature type="transmembrane region" description="Helical" evidence="7">
    <location>
        <begin position="336"/>
        <end position="356"/>
    </location>
</feature>